<accession>A0A8S5SQY0</accession>
<name>A0A8S5SQY0_9CAUD</name>
<evidence type="ECO:0000313" key="1">
    <source>
        <dbReference type="EMBL" id="DAF53328.1"/>
    </source>
</evidence>
<protein>
    <submittedName>
        <fullName evidence="1">Uncharacterized protein</fullName>
    </submittedName>
</protein>
<sequence length="106" mass="12544">MTFTNKLDSHFFEFETQIYKHLTHVFTVEAFEDWADDMESTEWEYYGASPDDWKKTLLSKGTDDVLANLLRFQDDIEAEAYANGYIPQNRGTDVREWSNLLTEYLL</sequence>
<dbReference type="EMBL" id="BK032651">
    <property type="protein sequence ID" value="DAF53328.1"/>
    <property type="molecule type" value="Genomic_DNA"/>
</dbReference>
<proteinExistence type="predicted"/>
<reference evidence="1" key="1">
    <citation type="journal article" date="2021" name="Proc. Natl. Acad. Sci. U.S.A.">
        <title>A Catalog of Tens of Thousands of Viruses from Human Metagenomes Reveals Hidden Associations with Chronic Diseases.</title>
        <authorList>
            <person name="Tisza M.J."/>
            <person name="Buck C.B."/>
        </authorList>
    </citation>
    <scope>NUCLEOTIDE SEQUENCE</scope>
    <source>
        <strain evidence="1">CtHjK2</strain>
    </source>
</reference>
<organism evidence="1">
    <name type="scientific">Siphoviridae sp. ctHjK2</name>
    <dbReference type="NCBI Taxonomy" id="2827831"/>
    <lineage>
        <taxon>Viruses</taxon>
        <taxon>Duplodnaviria</taxon>
        <taxon>Heunggongvirae</taxon>
        <taxon>Uroviricota</taxon>
        <taxon>Caudoviricetes</taxon>
    </lineage>
</organism>